<name>A0A8T3B9R3_DENNO</name>
<evidence type="ECO:0000313" key="2">
    <source>
        <dbReference type="EMBL" id="KAI0508197.1"/>
    </source>
</evidence>
<protein>
    <submittedName>
        <fullName evidence="2">Uncharacterized protein</fullName>
    </submittedName>
</protein>
<evidence type="ECO:0000313" key="3">
    <source>
        <dbReference type="Proteomes" id="UP000829196"/>
    </source>
</evidence>
<accession>A0A8T3B9R3</accession>
<gene>
    <name evidence="2" type="ORF">KFK09_014332</name>
</gene>
<keyword evidence="3" id="KW-1185">Reference proteome</keyword>
<dbReference type="OrthoDB" id="408788at2759"/>
<proteinExistence type="predicted"/>
<feature type="transmembrane region" description="Helical" evidence="1">
    <location>
        <begin position="12"/>
        <end position="28"/>
    </location>
</feature>
<dbReference type="SMR" id="A0A8T3B9R3"/>
<evidence type="ECO:0000256" key="1">
    <source>
        <dbReference type="SAM" id="Phobius"/>
    </source>
</evidence>
<dbReference type="Proteomes" id="UP000829196">
    <property type="component" value="Unassembled WGS sequence"/>
</dbReference>
<comment type="caution">
    <text evidence="2">The sequence shown here is derived from an EMBL/GenBank/DDBJ whole genome shotgun (WGS) entry which is preliminary data.</text>
</comment>
<dbReference type="EMBL" id="JAGYWB010000010">
    <property type="protein sequence ID" value="KAI0508197.1"/>
    <property type="molecule type" value="Genomic_DNA"/>
</dbReference>
<keyword evidence="1" id="KW-0812">Transmembrane</keyword>
<sequence>MWVFIDGPMGVYALTIALLIFKAIYAYCDLRADHILRQILPSGVEAPSSFETIVILLI</sequence>
<keyword evidence="1" id="KW-1133">Transmembrane helix</keyword>
<dbReference type="AlphaFoldDB" id="A0A8T3B9R3"/>
<keyword evidence="1" id="KW-0472">Membrane</keyword>
<organism evidence="2 3">
    <name type="scientific">Dendrobium nobile</name>
    <name type="common">Orchid</name>
    <dbReference type="NCBI Taxonomy" id="94219"/>
    <lineage>
        <taxon>Eukaryota</taxon>
        <taxon>Viridiplantae</taxon>
        <taxon>Streptophyta</taxon>
        <taxon>Embryophyta</taxon>
        <taxon>Tracheophyta</taxon>
        <taxon>Spermatophyta</taxon>
        <taxon>Magnoliopsida</taxon>
        <taxon>Liliopsida</taxon>
        <taxon>Asparagales</taxon>
        <taxon>Orchidaceae</taxon>
        <taxon>Epidendroideae</taxon>
        <taxon>Malaxideae</taxon>
        <taxon>Dendrobiinae</taxon>
        <taxon>Dendrobium</taxon>
    </lineage>
</organism>
<reference evidence="2" key="1">
    <citation type="journal article" date="2022" name="Front. Genet.">
        <title>Chromosome-Scale Assembly of the Dendrobium nobile Genome Provides Insights Into the Molecular Mechanism of the Biosynthesis of the Medicinal Active Ingredient of Dendrobium.</title>
        <authorList>
            <person name="Xu Q."/>
            <person name="Niu S.-C."/>
            <person name="Li K.-L."/>
            <person name="Zheng P.-J."/>
            <person name="Zhang X.-J."/>
            <person name="Jia Y."/>
            <person name="Liu Y."/>
            <person name="Niu Y.-X."/>
            <person name="Yu L.-H."/>
            <person name="Chen D.-F."/>
            <person name="Zhang G.-Q."/>
        </authorList>
    </citation>
    <scope>NUCLEOTIDE SEQUENCE</scope>
    <source>
        <tissue evidence="2">Leaf</tissue>
    </source>
</reference>